<evidence type="ECO:0000313" key="2">
    <source>
        <dbReference type="EMBL" id="OCK75612.1"/>
    </source>
</evidence>
<keyword evidence="1" id="KW-1133">Transmembrane helix</keyword>
<feature type="transmembrane region" description="Helical" evidence="1">
    <location>
        <begin position="100"/>
        <end position="120"/>
    </location>
</feature>
<dbReference type="OrthoDB" id="4161376at2759"/>
<dbReference type="EMBL" id="KV745295">
    <property type="protein sequence ID" value="OCK75612.1"/>
    <property type="molecule type" value="Genomic_DNA"/>
</dbReference>
<accession>A0A8E2E1H0</accession>
<evidence type="ECO:0000256" key="1">
    <source>
        <dbReference type="SAM" id="Phobius"/>
    </source>
</evidence>
<dbReference type="AlphaFoldDB" id="A0A8E2E1H0"/>
<protein>
    <submittedName>
        <fullName evidence="2">Uncharacterized protein</fullName>
    </submittedName>
</protein>
<sequence>MIGTGRTIVIDTTLLITFGAWEAFGKQQYLLMPMKFFRNRVFLSLVTCATVASMFDYSIVLLWPQQVASSYTTDCMVPNSTALGRVCTGGVIRFFGSAQYWLAISAFGMVAFVFSLVSLAPSTKGMGIAFTILGPFFVGFTMLEALFYSDWRRGVQIWLTSIRAS</sequence>
<gene>
    <name evidence="2" type="ORF">K432DRAFT_408870</name>
</gene>
<keyword evidence="1" id="KW-0812">Transmembrane</keyword>
<keyword evidence="3" id="KW-1185">Reference proteome</keyword>
<proteinExistence type="predicted"/>
<evidence type="ECO:0000313" key="3">
    <source>
        <dbReference type="Proteomes" id="UP000250266"/>
    </source>
</evidence>
<feature type="transmembrane region" description="Helical" evidence="1">
    <location>
        <begin position="41"/>
        <end position="63"/>
    </location>
</feature>
<dbReference type="Proteomes" id="UP000250266">
    <property type="component" value="Unassembled WGS sequence"/>
</dbReference>
<keyword evidence="1" id="KW-0472">Membrane</keyword>
<feature type="transmembrane region" description="Helical" evidence="1">
    <location>
        <begin position="127"/>
        <end position="148"/>
    </location>
</feature>
<name>A0A8E2E1H0_9PEZI</name>
<organism evidence="2 3">
    <name type="scientific">Lepidopterella palustris CBS 459.81</name>
    <dbReference type="NCBI Taxonomy" id="1314670"/>
    <lineage>
        <taxon>Eukaryota</taxon>
        <taxon>Fungi</taxon>
        <taxon>Dikarya</taxon>
        <taxon>Ascomycota</taxon>
        <taxon>Pezizomycotina</taxon>
        <taxon>Dothideomycetes</taxon>
        <taxon>Pleosporomycetidae</taxon>
        <taxon>Mytilinidiales</taxon>
        <taxon>Argynnaceae</taxon>
        <taxon>Lepidopterella</taxon>
    </lineage>
</organism>
<reference evidence="2 3" key="1">
    <citation type="journal article" date="2016" name="Nat. Commun.">
        <title>Ectomycorrhizal ecology is imprinted in the genome of the dominant symbiotic fungus Cenococcum geophilum.</title>
        <authorList>
            <consortium name="DOE Joint Genome Institute"/>
            <person name="Peter M."/>
            <person name="Kohler A."/>
            <person name="Ohm R.A."/>
            <person name="Kuo A."/>
            <person name="Krutzmann J."/>
            <person name="Morin E."/>
            <person name="Arend M."/>
            <person name="Barry K.W."/>
            <person name="Binder M."/>
            <person name="Choi C."/>
            <person name="Clum A."/>
            <person name="Copeland A."/>
            <person name="Grisel N."/>
            <person name="Haridas S."/>
            <person name="Kipfer T."/>
            <person name="LaButti K."/>
            <person name="Lindquist E."/>
            <person name="Lipzen A."/>
            <person name="Maire R."/>
            <person name="Meier B."/>
            <person name="Mihaltcheva S."/>
            <person name="Molinier V."/>
            <person name="Murat C."/>
            <person name="Poggeler S."/>
            <person name="Quandt C.A."/>
            <person name="Sperisen C."/>
            <person name="Tritt A."/>
            <person name="Tisserant E."/>
            <person name="Crous P.W."/>
            <person name="Henrissat B."/>
            <person name="Nehls U."/>
            <person name="Egli S."/>
            <person name="Spatafora J.W."/>
            <person name="Grigoriev I.V."/>
            <person name="Martin F.M."/>
        </authorList>
    </citation>
    <scope>NUCLEOTIDE SEQUENCE [LARGE SCALE GENOMIC DNA]</scope>
    <source>
        <strain evidence="2 3">CBS 459.81</strain>
    </source>
</reference>